<dbReference type="Pfam" id="PF04963">
    <property type="entry name" value="Sigma54_CBD"/>
    <property type="match status" value="1"/>
</dbReference>
<keyword evidence="13" id="KW-1185">Reference proteome</keyword>
<evidence type="ECO:0000256" key="8">
    <source>
        <dbReference type="ARBA" id="ARBA00023163"/>
    </source>
</evidence>
<dbReference type="Pfam" id="PF04552">
    <property type="entry name" value="Sigma54_DBD"/>
    <property type="match status" value="1"/>
</dbReference>
<evidence type="ECO:0000256" key="3">
    <source>
        <dbReference type="ARBA" id="ARBA00022679"/>
    </source>
</evidence>
<dbReference type="RefSeq" id="WP_039616531.1">
    <property type="nucleotide sequence ID" value="NZ_CP047170.1"/>
</dbReference>
<geneLocation type="plasmid" evidence="12 13">
    <name>p-SCP4</name>
</geneLocation>
<gene>
    <name evidence="12" type="ORF">GQA70_22645</name>
</gene>
<organism evidence="12 13">
    <name type="scientific">Ponticoccus alexandrii</name>
    <dbReference type="NCBI Taxonomy" id="1943633"/>
    <lineage>
        <taxon>Bacteria</taxon>
        <taxon>Pseudomonadati</taxon>
        <taxon>Pseudomonadota</taxon>
        <taxon>Alphaproteobacteria</taxon>
        <taxon>Rhodobacterales</taxon>
        <taxon>Roseobacteraceae</taxon>
        <taxon>Ponticoccus</taxon>
    </lineage>
</organism>
<evidence type="ECO:0000256" key="9">
    <source>
        <dbReference type="PIRNR" id="PIRNR000774"/>
    </source>
</evidence>
<evidence type="ECO:0000256" key="5">
    <source>
        <dbReference type="ARBA" id="ARBA00023015"/>
    </source>
</evidence>
<keyword evidence="12" id="KW-0614">Plasmid</keyword>
<keyword evidence="2 9" id="KW-0240">DNA-directed RNA polymerase</keyword>
<keyword evidence="7 9" id="KW-0238">DNA-binding</keyword>
<feature type="domain" description="RNA polymerase sigma factor 54 core-binding" evidence="11">
    <location>
        <begin position="69"/>
        <end position="240"/>
    </location>
</feature>
<evidence type="ECO:0000259" key="10">
    <source>
        <dbReference type="Pfam" id="PF04552"/>
    </source>
</evidence>
<dbReference type="InterPro" id="IPR007046">
    <property type="entry name" value="RNA_pol_sigma_54_core-bd"/>
</dbReference>
<evidence type="ECO:0000256" key="4">
    <source>
        <dbReference type="ARBA" id="ARBA00022695"/>
    </source>
</evidence>
<accession>A0ABX7FFL0</accession>
<dbReference type="PIRSF" id="PIRSF000774">
    <property type="entry name" value="RpoN"/>
    <property type="match status" value="1"/>
</dbReference>
<evidence type="ECO:0000313" key="12">
    <source>
        <dbReference type="EMBL" id="QRF69148.1"/>
    </source>
</evidence>
<proteinExistence type="inferred from homology"/>
<dbReference type="Proteomes" id="UP000596387">
    <property type="component" value="Plasmid p-SCP4"/>
</dbReference>
<evidence type="ECO:0000256" key="6">
    <source>
        <dbReference type="ARBA" id="ARBA00023082"/>
    </source>
</evidence>
<reference evidence="12 13" key="1">
    <citation type="submission" date="2019-12" db="EMBL/GenBank/DDBJ databases">
        <title>Complete Genome Sequence of a Quorum-Sensing Bacterium,Rhodobacteraceae bacterium C31, Isolated from a marine microalgae symbiotic bacteria.</title>
        <authorList>
            <person name="Zhang Y."/>
        </authorList>
    </citation>
    <scope>NUCLEOTIDE SEQUENCE [LARGE SCALE GENOMIC DNA]</scope>
    <source>
        <strain evidence="12 13">C31</strain>
        <plasmid evidence="12 13">p-SCP4</plasmid>
    </source>
</reference>
<protein>
    <recommendedName>
        <fullName evidence="9">RNA polymerase sigma-54 factor</fullName>
    </recommendedName>
</protein>
<evidence type="ECO:0000313" key="13">
    <source>
        <dbReference type="Proteomes" id="UP000596387"/>
    </source>
</evidence>
<feature type="domain" description="RNA polymerase sigma factor 54 DNA-binding" evidence="10">
    <location>
        <begin position="261"/>
        <end position="416"/>
    </location>
</feature>
<keyword evidence="5 9" id="KW-0805">Transcription regulation</keyword>
<dbReference type="EMBL" id="CP047170">
    <property type="protein sequence ID" value="QRF69148.1"/>
    <property type="molecule type" value="Genomic_DNA"/>
</dbReference>
<dbReference type="PRINTS" id="PR00045">
    <property type="entry name" value="SIGMA54FCT"/>
</dbReference>
<dbReference type="InterPro" id="IPR000394">
    <property type="entry name" value="RNA_pol_sigma_54"/>
</dbReference>
<keyword evidence="3 9" id="KW-0808">Transferase</keyword>
<evidence type="ECO:0000256" key="7">
    <source>
        <dbReference type="ARBA" id="ARBA00023125"/>
    </source>
</evidence>
<sequence length="419" mass="46046">MSLSTRMRINQAHAFRMGHVTGVLQMSGEELDEHLLQTARDNPFLVVRQRRRGAIRAGGLADLMETLVADKPTGLYDHAMRELAGLMARDARMERLILGLIEELEPTGWIGRSVPEIAEKLGLGCDLVDMALTLVQKRISPTGLFARNLAECLRLQLEEQEALDSDTEAVLAHLHLLERGGPAALAQVAGLEDAMVARQLSRLRRLDPKPGTQFATDLTLTREPDVRIEPEGAGWRINFRSGTEATMAVLPKTAEVGAAEWRQAHSEARALKQALDLRQSALRKIVDVMVEVQGDFFRDGPEALQALTQTTIAERTGFHLSTVSRVLNGLLIEGPNGIVSAQALCPRSARRSGEDGAPKPKVMARLHSLLKTECTVHPLSDQRLSERLGAEGLAVSRRVVAKYRQELGFARATERRLGA</sequence>
<comment type="similarity">
    <text evidence="1 9">Belongs to the sigma-54 factor family.</text>
</comment>
<dbReference type="PROSITE" id="PS50044">
    <property type="entry name" value="SIGMA54_3"/>
    <property type="match status" value="1"/>
</dbReference>
<dbReference type="InterPro" id="IPR007634">
    <property type="entry name" value="RNA_pol_sigma_54_DNA-bd"/>
</dbReference>
<dbReference type="PANTHER" id="PTHR32248">
    <property type="entry name" value="RNA POLYMERASE SIGMA-54 FACTOR"/>
    <property type="match status" value="1"/>
</dbReference>
<comment type="function">
    <text evidence="9">Sigma factors are initiation factors that promote the attachment of RNA polymerase to specific initiation sites and are then released.</text>
</comment>
<dbReference type="PANTHER" id="PTHR32248:SF4">
    <property type="entry name" value="RNA POLYMERASE SIGMA-54 FACTOR"/>
    <property type="match status" value="1"/>
</dbReference>
<dbReference type="Gene3D" id="1.10.10.60">
    <property type="entry name" value="Homeodomain-like"/>
    <property type="match status" value="1"/>
</dbReference>
<evidence type="ECO:0000259" key="11">
    <source>
        <dbReference type="Pfam" id="PF04963"/>
    </source>
</evidence>
<keyword evidence="4 9" id="KW-0548">Nucleotidyltransferase</keyword>
<keyword evidence="8 9" id="KW-0804">Transcription</keyword>
<evidence type="ECO:0000256" key="1">
    <source>
        <dbReference type="ARBA" id="ARBA00008798"/>
    </source>
</evidence>
<evidence type="ECO:0000256" key="2">
    <source>
        <dbReference type="ARBA" id="ARBA00022478"/>
    </source>
</evidence>
<name>A0ABX7FFL0_9RHOB</name>
<keyword evidence="6 9" id="KW-0731">Sigma factor</keyword>